<evidence type="ECO:0000256" key="1">
    <source>
        <dbReference type="SAM" id="MobiDB-lite"/>
    </source>
</evidence>
<evidence type="ECO:0000313" key="3">
    <source>
        <dbReference type="EMBL" id="CAH1537080.1"/>
    </source>
</evidence>
<comment type="caution">
    <text evidence="3">The sequence shown here is derived from an EMBL/GenBank/DDBJ whole genome shotgun (WGS) entry which is preliminary data.</text>
</comment>
<dbReference type="InterPro" id="IPR002048">
    <property type="entry name" value="EF_hand_dom"/>
</dbReference>
<feature type="domain" description="EF-hand" evidence="2">
    <location>
        <begin position="112"/>
        <end position="122"/>
    </location>
</feature>
<dbReference type="Pfam" id="PF13202">
    <property type="entry name" value="EF-hand_5"/>
    <property type="match status" value="1"/>
</dbReference>
<organism evidence="3 4">
    <name type="scientific">Vibrio owensii</name>
    <dbReference type="NCBI Taxonomy" id="696485"/>
    <lineage>
        <taxon>Bacteria</taxon>
        <taxon>Pseudomonadati</taxon>
        <taxon>Pseudomonadota</taxon>
        <taxon>Gammaproteobacteria</taxon>
        <taxon>Vibrionales</taxon>
        <taxon>Vibrionaceae</taxon>
        <taxon>Vibrio</taxon>
    </lineage>
</organism>
<evidence type="ECO:0000259" key="2">
    <source>
        <dbReference type="Pfam" id="PF13202"/>
    </source>
</evidence>
<feature type="region of interest" description="Disordered" evidence="1">
    <location>
        <begin position="41"/>
        <end position="69"/>
    </location>
</feature>
<sequence length="282" mass="29499">MNTIQGQNPVLHQDNKQQSASTQSVSSKSVNFSGYISYDSTRENQSTASTNTMSNSESNTSGETSSSDTGFLKKMTQGVMKAVNVAIQACIKVAPFAIAGAATAVAMVDPLAVDLDGDGKISTTGMDKEFDIDGDGELETVAGVGEEDGYIAFDADGDGIVGEDGTELLGEYSDINGDGQPDGYENGFEAGIALAEEAAPGSTADGVLDEEELQTIHEETGVVIKKGDGSISEQKVTEVNLEYSTDNAFTDENGNVHSEIGEGIVIDGEQRAMHDIQVQTID</sequence>
<accession>A0AAU9Q982</accession>
<feature type="compositionally biased region" description="Low complexity" evidence="1">
    <location>
        <begin position="44"/>
        <end position="69"/>
    </location>
</feature>
<proteinExistence type="predicted"/>
<protein>
    <recommendedName>
        <fullName evidence="2">EF-hand domain-containing protein</fullName>
    </recommendedName>
</protein>
<feature type="compositionally biased region" description="Low complexity" evidence="1">
    <location>
        <begin position="16"/>
        <end position="29"/>
    </location>
</feature>
<evidence type="ECO:0000313" key="4">
    <source>
        <dbReference type="Proteomes" id="UP001295420"/>
    </source>
</evidence>
<gene>
    <name evidence="3" type="ORF">THF1D04_450001</name>
</gene>
<dbReference type="GO" id="GO:0005509">
    <property type="term" value="F:calcium ion binding"/>
    <property type="evidence" value="ECO:0007669"/>
    <property type="project" value="InterPro"/>
</dbReference>
<dbReference type="Proteomes" id="UP001295420">
    <property type="component" value="Unassembled WGS sequence"/>
</dbReference>
<name>A0AAU9Q982_9VIBR</name>
<dbReference type="EMBL" id="CAKMTQ010000040">
    <property type="protein sequence ID" value="CAH1537080.1"/>
    <property type="molecule type" value="Genomic_DNA"/>
</dbReference>
<feature type="compositionally biased region" description="Polar residues" evidence="1">
    <location>
        <begin position="1"/>
        <end position="10"/>
    </location>
</feature>
<reference evidence="3" key="1">
    <citation type="submission" date="2022-01" db="EMBL/GenBank/DDBJ databases">
        <authorList>
            <person name="Lagorce A."/>
        </authorList>
    </citation>
    <scope>NUCLEOTIDE SEQUENCE</scope>
    <source>
        <strain evidence="3">Th15_F1_D04</strain>
    </source>
</reference>
<feature type="region of interest" description="Disordered" evidence="1">
    <location>
        <begin position="1"/>
        <end position="29"/>
    </location>
</feature>
<dbReference type="AlphaFoldDB" id="A0AAU9Q982"/>
<dbReference type="RefSeq" id="WP_409931720.1">
    <property type="nucleotide sequence ID" value="NZ_CAKMTQ010000040.1"/>
</dbReference>